<dbReference type="Pfam" id="PF05521">
    <property type="entry name" value="Phage_HCP"/>
    <property type="match status" value="1"/>
</dbReference>
<accession>A0A7W9B1R2</accession>
<dbReference type="Proteomes" id="UP000555546">
    <property type="component" value="Unassembled WGS sequence"/>
</dbReference>
<dbReference type="InterPro" id="IPR038666">
    <property type="entry name" value="SSP1_head-tail_sf"/>
</dbReference>
<dbReference type="Gene3D" id="2.40.10.270">
    <property type="entry name" value="Bacteriophage SPP1 head-tail adaptor protein"/>
    <property type="match status" value="1"/>
</dbReference>
<dbReference type="AlphaFoldDB" id="A0A7W9B1R2"/>
<keyword evidence="2" id="KW-1185">Reference proteome</keyword>
<dbReference type="NCBIfam" id="TIGR01563">
    <property type="entry name" value="gp16_SPP1"/>
    <property type="match status" value="1"/>
</dbReference>
<sequence>MHIGNLDRRVTIERKTKTKTPTGSIVESWQAVTTVWAEIVKQSTSEFFTGYGEAESQKTVFRIRYRSDITTDDRISYNGTAYNLKDVSEIGRRDGLELQGVAVS</sequence>
<organism evidence="1 2">
    <name type="scientific">Brucella daejeonensis</name>
    <dbReference type="NCBI Taxonomy" id="659015"/>
    <lineage>
        <taxon>Bacteria</taxon>
        <taxon>Pseudomonadati</taxon>
        <taxon>Pseudomonadota</taxon>
        <taxon>Alphaproteobacteria</taxon>
        <taxon>Hyphomicrobiales</taxon>
        <taxon>Brucellaceae</taxon>
        <taxon>Brucella/Ochrobactrum group</taxon>
        <taxon>Brucella</taxon>
    </lineage>
</organism>
<dbReference type="RefSeq" id="WP_183658471.1">
    <property type="nucleotide sequence ID" value="NZ_JACIJG010000041.1"/>
</dbReference>
<dbReference type="EMBL" id="JACIJG010000041">
    <property type="protein sequence ID" value="MBB5704635.1"/>
    <property type="molecule type" value="Genomic_DNA"/>
</dbReference>
<name>A0A7W9B1R2_9HYPH</name>
<gene>
    <name evidence="1" type="ORF">FHS76_004559</name>
</gene>
<evidence type="ECO:0000313" key="2">
    <source>
        <dbReference type="Proteomes" id="UP000555546"/>
    </source>
</evidence>
<dbReference type="InterPro" id="IPR008767">
    <property type="entry name" value="Phage_SPP1_head-tail_adaptor"/>
</dbReference>
<proteinExistence type="predicted"/>
<reference evidence="1 2" key="1">
    <citation type="submission" date="2020-08" db="EMBL/GenBank/DDBJ databases">
        <title>Genomic Encyclopedia of Type Strains, Phase IV (KMG-IV): sequencing the most valuable type-strain genomes for metagenomic binning, comparative biology and taxonomic classification.</title>
        <authorList>
            <person name="Goeker M."/>
        </authorList>
    </citation>
    <scope>NUCLEOTIDE SEQUENCE [LARGE SCALE GENOMIC DNA]</scope>
    <source>
        <strain evidence="1 2">DSM 26944</strain>
    </source>
</reference>
<protein>
    <submittedName>
        <fullName evidence="1">SPP1 family predicted phage head-tail adaptor</fullName>
    </submittedName>
</protein>
<evidence type="ECO:0000313" key="1">
    <source>
        <dbReference type="EMBL" id="MBB5704635.1"/>
    </source>
</evidence>
<comment type="caution">
    <text evidence="1">The sequence shown here is derived from an EMBL/GenBank/DDBJ whole genome shotgun (WGS) entry which is preliminary data.</text>
</comment>